<name>A0A2W7UMS3_9FLAO</name>
<protein>
    <submittedName>
        <fullName evidence="2">Uncharacterized protein</fullName>
    </submittedName>
</protein>
<evidence type="ECO:0000313" key="3">
    <source>
        <dbReference type="Proteomes" id="UP000249177"/>
    </source>
</evidence>
<dbReference type="RefSeq" id="WP_111408760.1">
    <property type="nucleotide sequence ID" value="NZ_QKXH01000002.1"/>
</dbReference>
<feature type="transmembrane region" description="Helical" evidence="1">
    <location>
        <begin position="43"/>
        <end position="67"/>
    </location>
</feature>
<keyword evidence="1" id="KW-0472">Membrane</keyword>
<dbReference type="AlphaFoldDB" id="A0A2W7UMS3"/>
<gene>
    <name evidence="2" type="ORF">DOS84_03675</name>
</gene>
<accession>A0A2W7UMS3</accession>
<feature type="transmembrane region" description="Helical" evidence="1">
    <location>
        <begin position="19"/>
        <end position="37"/>
    </location>
</feature>
<dbReference type="Proteomes" id="UP000249177">
    <property type="component" value="Unassembled WGS sequence"/>
</dbReference>
<evidence type="ECO:0000313" key="2">
    <source>
        <dbReference type="EMBL" id="PZX94665.1"/>
    </source>
</evidence>
<evidence type="ECO:0000256" key="1">
    <source>
        <dbReference type="SAM" id="Phobius"/>
    </source>
</evidence>
<proteinExistence type="predicted"/>
<dbReference type="EMBL" id="QKXH01000002">
    <property type="protein sequence ID" value="PZX94665.1"/>
    <property type="molecule type" value="Genomic_DNA"/>
</dbReference>
<sequence>MQTTLTQEEPFDGRTSTELAIGCFTIGTLFFILFLTLQDTSFVLIIGFIFMIMAIFLNAIMFCHLLYHFYILPQQRKYIGLKILILLGNIPIAFLYYIIINYFASANSPF</sequence>
<comment type="caution">
    <text evidence="2">The sequence shown here is derived from an EMBL/GenBank/DDBJ whole genome shotgun (WGS) entry which is preliminary data.</text>
</comment>
<organism evidence="2 3">
    <name type="scientific">Flavobacterium aquariorum</name>
    <dbReference type="NCBI Taxonomy" id="2217670"/>
    <lineage>
        <taxon>Bacteria</taxon>
        <taxon>Pseudomonadati</taxon>
        <taxon>Bacteroidota</taxon>
        <taxon>Flavobacteriia</taxon>
        <taxon>Flavobacteriales</taxon>
        <taxon>Flavobacteriaceae</taxon>
        <taxon>Flavobacterium</taxon>
    </lineage>
</organism>
<keyword evidence="1" id="KW-0812">Transmembrane</keyword>
<reference evidence="2 3" key="1">
    <citation type="submission" date="2018-06" db="EMBL/GenBank/DDBJ databases">
        <title>Flavobacterium sp IMCC34762, genome.</title>
        <authorList>
            <person name="Joung Y."/>
            <person name="Cho J."/>
            <person name="Song J."/>
        </authorList>
    </citation>
    <scope>NUCLEOTIDE SEQUENCE [LARGE SCALE GENOMIC DNA]</scope>
    <source>
        <strain evidence="2 3">IMCC34762</strain>
    </source>
</reference>
<keyword evidence="3" id="KW-1185">Reference proteome</keyword>
<keyword evidence="1" id="KW-1133">Transmembrane helix</keyword>
<feature type="transmembrane region" description="Helical" evidence="1">
    <location>
        <begin position="79"/>
        <end position="104"/>
    </location>
</feature>